<keyword evidence="2" id="KW-0597">Phosphoprotein</keyword>
<dbReference type="GO" id="GO:0055085">
    <property type="term" value="P:transmembrane transport"/>
    <property type="evidence" value="ECO:0007669"/>
    <property type="project" value="InterPro"/>
</dbReference>
<dbReference type="EMBL" id="MN079084">
    <property type="protein sequence ID" value="QEA04459.1"/>
    <property type="molecule type" value="Genomic_DNA"/>
</dbReference>
<dbReference type="InterPro" id="IPR011303">
    <property type="entry name" value="RnfD_bac"/>
</dbReference>
<evidence type="ECO:0000256" key="10">
    <source>
        <dbReference type="SAM" id="Phobius"/>
    </source>
</evidence>
<evidence type="ECO:0000256" key="9">
    <source>
        <dbReference type="ARBA" id="ARBA00023136"/>
    </source>
</evidence>
<proteinExistence type="inferred from homology"/>
<dbReference type="GO" id="GO:0005886">
    <property type="term" value="C:plasma membrane"/>
    <property type="evidence" value="ECO:0007669"/>
    <property type="project" value="TreeGrafter"/>
</dbReference>
<reference evidence="11" key="1">
    <citation type="submission" date="2019-06" db="EMBL/GenBank/DDBJ databases">
        <authorList>
            <person name="Murdoch R.W."/>
            <person name="Fathepure B."/>
        </authorList>
    </citation>
    <scope>NUCLEOTIDE SEQUENCE</scope>
</reference>
<feature type="transmembrane region" description="Helical" evidence="10">
    <location>
        <begin position="21"/>
        <end position="38"/>
    </location>
</feature>
<dbReference type="InterPro" id="IPR004338">
    <property type="entry name" value="NqrB/RnfD"/>
</dbReference>
<feature type="transmembrane region" description="Helical" evidence="10">
    <location>
        <begin position="254"/>
        <end position="273"/>
    </location>
</feature>
<keyword evidence="8 10" id="KW-1133">Transmembrane helix</keyword>
<keyword evidence="1" id="KW-0813">Transport</keyword>
<dbReference type="Pfam" id="PF03116">
    <property type="entry name" value="NQR2_RnfD_RnfE"/>
    <property type="match status" value="1"/>
</dbReference>
<dbReference type="HAMAP" id="MF_00462">
    <property type="entry name" value="RsxD_RnfD"/>
    <property type="match status" value="1"/>
</dbReference>
<evidence type="ECO:0000256" key="7">
    <source>
        <dbReference type="ARBA" id="ARBA00022982"/>
    </source>
</evidence>
<dbReference type="GO" id="GO:0022900">
    <property type="term" value="P:electron transport chain"/>
    <property type="evidence" value="ECO:0007669"/>
    <property type="project" value="InterPro"/>
</dbReference>
<organism evidence="11">
    <name type="scientific">uncultured organism</name>
    <dbReference type="NCBI Taxonomy" id="155900"/>
    <lineage>
        <taxon>unclassified sequences</taxon>
        <taxon>environmental samples</taxon>
    </lineage>
</organism>
<keyword evidence="6" id="KW-1278">Translocase</keyword>
<keyword evidence="3" id="KW-0285">Flavoprotein</keyword>
<dbReference type="PANTHER" id="PTHR30578:SF0">
    <property type="entry name" value="ION-TRANSLOCATING OXIDOREDUCTASE COMPLEX SUBUNIT D"/>
    <property type="match status" value="1"/>
</dbReference>
<dbReference type="AlphaFoldDB" id="A0A5B8R689"/>
<keyword evidence="4" id="KW-0288">FMN</keyword>
<gene>
    <name evidence="11" type="primary">rsxD</name>
    <name evidence="11" type="ORF">KBTEX_00767</name>
</gene>
<accession>A0A5B8R689</accession>
<feature type="transmembrane region" description="Helical" evidence="10">
    <location>
        <begin position="71"/>
        <end position="89"/>
    </location>
</feature>
<feature type="transmembrane region" description="Helical" evidence="10">
    <location>
        <begin position="205"/>
        <end position="223"/>
    </location>
</feature>
<keyword evidence="9 10" id="KW-0472">Membrane</keyword>
<sequence>MTLRQAVSPHLRPPRTVGGTMRLVLYALVPGVLGQLWFFGAGVLWQIGLATATAVATEAAMLHLRGRPLALFLRDWSAVVTAVLLAVSLPGLAPWWMAVLGTAFGLVFAKHLYGGLGHNPFNPAMVGYVVLLVAFPRLMSQWPAPAGLAGGAPGPIAAAHAIFGGGVDAVTAATPLDAVRTQLGQALTLPEIRQGPLWGALGGRGWAAINGLYLAGGAVLVATRTADWRIPAGVLAGIGVPAAFLWAIDPSLHPGLWFHWASGATMLGAFFIATDPVSAATTPRGRLIFGAGIGVLTWLIRTWGGYPDAIAFAVLLMNMAVPLIDRYTPPRIYGHPRGGGHD</sequence>
<feature type="transmembrane region" description="Helical" evidence="10">
    <location>
        <begin position="120"/>
        <end position="139"/>
    </location>
</feature>
<evidence type="ECO:0000256" key="1">
    <source>
        <dbReference type="ARBA" id="ARBA00022448"/>
    </source>
</evidence>
<keyword evidence="7" id="KW-0249">Electron transport</keyword>
<dbReference type="PANTHER" id="PTHR30578">
    <property type="entry name" value="ELECTRON TRANSPORT COMPLEX PROTEIN RNFD"/>
    <property type="match status" value="1"/>
</dbReference>
<keyword evidence="5 10" id="KW-0812">Transmembrane</keyword>
<evidence type="ECO:0000256" key="6">
    <source>
        <dbReference type="ARBA" id="ARBA00022967"/>
    </source>
</evidence>
<name>A0A5B8R689_9ZZZZ</name>
<protein>
    <submittedName>
        <fullName evidence="11">Electron transport complex subunit RsxD</fullName>
    </submittedName>
</protein>
<evidence type="ECO:0000256" key="5">
    <source>
        <dbReference type="ARBA" id="ARBA00022692"/>
    </source>
</evidence>
<dbReference type="NCBIfam" id="TIGR01946">
    <property type="entry name" value="rnfD"/>
    <property type="match status" value="1"/>
</dbReference>
<evidence type="ECO:0000313" key="11">
    <source>
        <dbReference type="EMBL" id="QEA04459.1"/>
    </source>
</evidence>
<feature type="transmembrane region" description="Helical" evidence="10">
    <location>
        <begin position="230"/>
        <end position="248"/>
    </location>
</feature>
<evidence type="ECO:0000256" key="4">
    <source>
        <dbReference type="ARBA" id="ARBA00022643"/>
    </source>
</evidence>
<evidence type="ECO:0000256" key="3">
    <source>
        <dbReference type="ARBA" id="ARBA00022630"/>
    </source>
</evidence>
<evidence type="ECO:0000256" key="2">
    <source>
        <dbReference type="ARBA" id="ARBA00022553"/>
    </source>
</evidence>
<feature type="transmembrane region" description="Helical" evidence="10">
    <location>
        <begin position="285"/>
        <end position="303"/>
    </location>
</feature>
<evidence type="ECO:0000256" key="8">
    <source>
        <dbReference type="ARBA" id="ARBA00022989"/>
    </source>
</evidence>
<feature type="transmembrane region" description="Helical" evidence="10">
    <location>
        <begin position="44"/>
        <end position="64"/>
    </location>
</feature>